<reference evidence="1" key="1">
    <citation type="submission" date="2021-11" db="EMBL/GenBank/DDBJ databases">
        <title>Study of the species diversity of bacterial strains isolated from a unique natural object - Shulgan-Tash cave (Bashkiria).</title>
        <authorList>
            <person name="Sazanova A.L."/>
            <person name="Chirak E.R."/>
            <person name="Safronova V.I."/>
        </authorList>
    </citation>
    <scope>NUCLEOTIDE SEQUENCE</scope>
    <source>
        <strain evidence="1">P1</strain>
    </source>
</reference>
<gene>
    <name evidence="1" type="ORF">LP422_14695</name>
</gene>
<sequence>MTPGRPAVTHHPDRLRADAGAVTLEGAIMAPVVILATMIIVRAACYFMANTTATNAAQISAETARVRRASDADGMRAGRDYLGDIDAMAQASISVTGSGGTVTATVTAPAPAIVPIVPMPDVRSEINVPVEAGDPSVRRGDDGSITPEMAICAPVLVGMLLLVGIFGRTAMANSHVDGAAFSAARAASLERSGSAAQTAGETAARDYLDQQGLACEDVTVSVDTSGFSAPVGTSSQCAPRSRAGCRCPTRPPSSRRGTGRTRAWRSVPSTASEDGDRGAAHLPTPR</sequence>
<organism evidence="1 2">
    <name type="scientific">Janibacter limosus</name>
    <dbReference type="NCBI Taxonomy" id="53458"/>
    <lineage>
        <taxon>Bacteria</taxon>
        <taxon>Bacillati</taxon>
        <taxon>Actinomycetota</taxon>
        <taxon>Actinomycetes</taxon>
        <taxon>Micrococcales</taxon>
        <taxon>Intrasporangiaceae</taxon>
        <taxon>Janibacter</taxon>
    </lineage>
</organism>
<dbReference type="Proteomes" id="UP001059663">
    <property type="component" value="Chromosome"/>
</dbReference>
<protein>
    <submittedName>
        <fullName evidence="1">Pilus assembly protein</fullName>
    </submittedName>
</protein>
<name>A0AC61U1N9_9MICO</name>
<accession>A0AC61U1N9</accession>
<evidence type="ECO:0000313" key="2">
    <source>
        <dbReference type="Proteomes" id="UP001059663"/>
    </source>
</evidence>
<evidence type="ECO:0000313" key="1">
    <source>
        <dbReference type="EMBL" id="UUZ43925.1"/>
    </source>
</evidence>
<proteinExistence type="predicted"/>
<dbReference type="EMBL" id="CP087977">
    <property type="protein sequence ID" value="UUZ43925.1"/>
    <property type="molecule type" value="Genomic_DNA"/>
</dbReference>